<dbReference type="InterPro" id="IPR036237">
    <property type="entry name" value="Xyl_isomerase-like_sf"/>
</dbReference>
<protein>
    <submittedName>
        <fullName evidence="2">Sugar phosphate isomerase/epimerase</fullName>
    </submittedName>
</protein>
<dbReference type="InterPro" id="IPR013022">
    <property type="entry name" value="Xyl_isomerase-like_TIM-brl"/>
</dbReference>
<organism evidence="2 3">
    <name type="scientific">Enterocloster bolteae</name>
    <dbReference type="NCBI Taxonomy" id="208479"/>
    <lineage>
        <taxon>Bacteria</taxon>
        <taxon>Bacillati</taxon>
        <taxon>Bacillota</taxon>
        <taxon>Clostridia</taxon>
        <taxon>Lachnospirales</taxon>
        <taxon>Lachnospiraceae</taxon>
        <taxon>Enterocloster</taxon>
    </lineage>
</organism>
<dbReference type="EMBL" id="QRZM01000001">
    <property type="protein sequence ID" value="RGV78429.1"/>
    <property type="molecule type" value="Genomic_DNA"/>
</dbReference>
<dbReference type="GO" id="GO:0016853">
    <property type="term" value="F:isomerase activity"/>
    <property type="evidence" value="ECO:0007669"/>
    <property type="project" value="UniProtKB-KW"/>
</dbReference>
<dbReference type="PANTHER" id="PTHR12110">
    <property type="entry name" value="HYDROXYPYRUVATE ISOMERASE"/>
    <property type="match status" value="1"/>
</dbReference>
<dbReference type="Gene3D" id="3.20.20.150">
    <property type="entry name" value="Divalent-metal-dependent TIM barrel enzymes"/>
    <property type="match status" value="1"/>
</dbReference>
<reference evidence="2 3" key="1">
    <citation type="submission" date="2018-08" db="EMBL/GenBank/DDBJ databases">
        <title>A genome reference for cultivated species of the human gut microbiota.</title>
        <authorList>
            <person name="Zou Y."/>
            <person name="Xue W."/>
            <person name="Luo G."/>
        </authorList>
    </citation>
    <scope>NUCLEOTIDE SEQUENCE [LARGE SCALE GENOMIC DNA]</scope>
    <source>
        <strain evidence="2 3">AF14-18</strain>
    </source>
</reference>
<dbReference type="Proteomes" id="UP000284543">
    <property type="component" value="Unassembled WGS sequence"/>
</dbReference>
<comment type="caution">
    <text evidence="2">The sequence shown here is derived from an EMBL/GenBank/DDBJ whole genome shotgun (WGS) entry which is preliminary data.</text>
</comment>
<feature type="domain" description="Xylose isomerase-like TIM barrel" evidence="1">
    <location>
        <begin position="27"/>
        <end position="273"/>
    </location>
</feature>
<keyword evidence="2" id="KW-0413">Isomerase</keyword>
<gene>
    <name evidence="2" type="ORF">DWW02_01425</name>
</gene>
<dbReference type="Pfam" id="PF01261">
    <property type="entry name" value="AP_endonuc_2"/>
    <property type="match status" value="1"/>
</dbReference>
<sequence>MITIRKNQISVMNIQYGYYPLEKFLDDAVMAEVNHIELWGAAPHFHLEDMTYKDVCHIRHQIERRGLDLVCYTPEQCIYPINLAGETQAQRTRSLQFFEDNLRAASELGTNKMLVTTGWGYMDDSNKEEAWKYAREGLMSLGDMAADYHMTLALEVLRRDESNLVYNLSTLKKMMDELNHPNIGAMIDTIPMALAGEHPEDYLKTFGERLVHVHFIDGAPRGHLAWGDGCLDMKDYLEEFSRYSYNGFLSLEITDGRYRMEPTASILQSVKRLYDVLI</sequence>
<evidence type="ECO:0000313" key="3">
    <source>
        <dbReference type="Proteomes" id="UP000284543"/>
    </source>
</evidence>
<accession>A0A412ZE13</accession>
<dbReference type="SUPFAM" id="SSF51658">
    <property type="entry name" value="Xylose isomerase-like"/>
    <property type="match status" value="1"/>
</dbReference>
<dbReference type="InterPro" id="IPR050312">
    <property type="entry name" value="IolE/XylAMocC-like"/>
</dbReference>
<dbReference type="RefSeq" id="WP_118017218.1">
    <property type="nucleotide sequence ID" value="NZ_CATYQV010000083.1"/>
</dbReference>
<evidence type="ECO:0000313" key="2">
    <source>
        <dbReference type="EMBL" id="RGV78429.1"/>
    </source>
</evidence>
<dbReference type="PANTHER" id="PTHR12110:SF21">
    <property type="entry name" value="XYLOSE ISOMERASE-LIKE TIM BARREL DOMAIN-CONTAINING PROTEIN"/>
    <property type="match status" value="1"/>
</dbReference>
<proteinExistence type="predicted"/>
<dbReference type="AlphaFoldDB" id="A0A412ZE13"/>
<name>A0A412ZE13_9FIRM</name>
<evidence type="ECO:0000259" key="1">
    <source>
        <dbReference type="Pfam" id="PF01261"/>
    </source>
</evidence>